<dbReference type="GO" id="GO:0005737">
    <property type="term" value="C:cytoplasm"/>
    <property type="evidence" value="ECO:0007669"/>
    <property type="project" value="TreeGrafter"/>
</dbReference>
<dbReference type="EMBL" id="ML178840">
    <property type="protein sequence ID" value="TFK98297.1"/>
    <property type="molecule type" value="Genomic_DNA"/>
</dbReference>
<gene>
    <name evidence="8" type="ORF">BDV98DRAFT_208673</name>
</gene>
<dbReference type="InterPro" id="IPR008271">
    <property type="entry name" value="Ser/Thr_kinase_AS"/>
</dbReference>
<dbReference type="SMART" id="SM00220">
    <property type="entry name" value="S_TKc"/>
    <property type="match status" value="1"/>
</dbReference>
<evidence type="ECO:0000256" key="3">
    <source>
        <dbReference type="ARBA" id="ARBA00022840"/>
    </source>
</evidence>
<evidence type="ECO:0000313" key="8">
    <source>
        <dbReference type="EMBL" id="TFK98297.1"/>
    </source>
</evidence>
<keyword evidence="8" id="KW-0808">Transferase</keyword>
<proteinExistence type="inferred from homology"/>
<dbReference type="Pfam" id="PF00069">
    <property type="entry name" value="Pkinase"/>
    <property type="match status" value="1"/>
</dbReference>
<evidence type="ECO:0000256" key="1">
    <source>
        <dbReference type="ARBA" id="ARBA00005575"/>
    </source>
</evidence>
<name>A0A5C3QAS4_9AGAR</name>
<dbReference type="Proteomes" id="UP000305067">
    <property type="component" value="Unassembled WGS sequence"/>
</dbReference>
<dbReference type="InterPro" id="IPR017441">
    <property type="entry name" value="Protein_kinase_ATP_BS"/>
</dbReference>
<reference evidence="8 9" key="1">
    <citation type="journal article" date="2019" name="Nat. Ecol. Evol.">
        <title>Megaphylogeny resolves global patterns of mushroom evolution.</title>
        <authorList>
            <person name="Varga T."/>
            <person name="Krizsan K."/>
            <person name="Foldi C."/>
            <person name="Dima B."/>
            <person name="Sanchez-Garcia M."/>
            <person name="Sanchez-Ramirez S."/>
            <person name="Szollosi G.J."/>
            <person name="Szarkandi J.G."/>
            <person name="Papp V."/>
            <person name="Albert L."/>
            <person name="Andreopoulos W."/>
            <person name="Angelini C."/>
            <person name="Antonin V."/>
            <person name="Barry K.W."/>
            <person name="Bougher N.L."/>
            <person name="Buchanan P."/>
            <person name="Buyck B."/>
            <person name="Bense V."/>
            <person name="Catcheside P."/>
            <person name="Chovatia M."/>
            <person name="Cooper J."/>
            <person name="Damon W."/>
            <person name="Desjardin D."/>
            <person name="Finy P."/>
            <person name="Geml J."/>
            <person name="Haridas S."/>
            <person name="Hughes K."/>
            <person name="Justo A."/>
            <person name="Karasinski D."/>
            <person name="Kautmanova I."/>
            <person name="Kiss B."/>
            <person name="Kocsube S."/>
            <person name="Kotiranta H."/>
            <person name="LaButti K.M."/>
            <person name="Lechner B.E."/>
            <person name="Liimatainen K."/>
            <person name="Lipzen A."/>
            <person name="Lukacs Z."/>
            <person name="Mihaltcheva S."/>
            <person name="Morgado L.N."/>
            <person name="Niskanen T."/>
            <person name="Noordeloos M.E."/>
            <person name="Ohm R.A."/>
            <person name="Ortiz-Santana B."/>
            <person name="Ovrebo C."/>
            <person name="Racz N."/>
            <person name="Riley R."/>
            <person name="Savchenko A."/>
            <person name="Shiryaev A."/>
            <person name="Soop K."/>
            <person name="Spirin V."/>
            <person name="Szebenyi C."/>
            <person name="Tomsovsky M."/>
            <person name="Tulloss R.E."/>
            <person name="Uehling J."/>
            <person name="Grigoriev I.V."/>
            <person name="Vagvolgyi C."/>
            <person name="Papp T."/>
            <person name="Martin F.M."/>
            <person name="Miettinen O."/>
            <person name="Hibbett D.S."/>
            <person name="Nagy L.G."/>
        </authorList>
    </citation>
    <scope>NUCLEOTIDE SEQUENCE [LARGE SCALE GENOMIC DNA]</scope>
    <source>
        <strain evidence="8 9">CBS 309.79</strain>
    </source>
</reference>
<dbReference type="InterPro" id="IPR000253">
    <property type="entry name" value="FHA_dom"/>
</dbReference>
<comment type="similarity">
    <text evidence="1">Belongs to the protein kinase superfamily. CAMK Ser/Thr protein kinase family. CHEK2 subfamily.</text>
</comment>
<dbReference type="SUPFAM" id="SSF56112">
    <property type="entry name" value="Protein kinase-like (PK-like)"/>
    <property type="match status" value="1"/>
</dbReference>
<keyword evidence="2 4" id="KW-0547">Nucleotide-binding</keyword>
<dbReference type="PANTHER" id="PTHR24346">
    <property type="entry name" value="MAP/MICROTUBULE AFFINITY-REGULATING KINASE"/>
    <property type="match status" value="1"/>
</dbReference>
<dbReference type="PROSITE" id="PS50006">
    <property type="entry name" value="FHA_DOMAIN"/>
    <property type="match status" value="1"/>
</dbReference>
<feature type="region of interest" description="Disordered" evidence="5">
    <location>
        <begin position="592"/>
        <end position="622"/>
    </location>
</feature>
<dbReference type="InterPro" id="IPR008984">
    <property type="entry name" value="SMAD_FHA_dom_sf"/>
</dbReference>
<dbReference type="PROSITE" id="PS00108">
    <property type="entry name" value="PROTEIN_KINASE_ST"/>
    <property type="match status" value="1"/>
</dbReference>
<dbReference type="AlphaFoldDB" id="A0A5C3QAS4"/>
<dbReference type="OrthoDB" id="2963692at2759"/>
<dbReference type="GO" id="GO:0004674">
    <property type="term" value="F:protein serine/threonine kinase activity"/>
    <property type="evidence" value="ECO:0007669"/>
    <property type="project" value="TreeGrafter"/>
</dbReference>
<dbReference type="Gene3D" id="1.10.510.10">
    <property type="entry name" value="Transferase(Phosphotransferase) domain 1"/>
    <property type="match status" value="1"/>
</dbReference>
<accession>A0A5C3QAS4</accession>
<organism evidence="8 9">
    <name type="scientific">Pterulicium gracile</name>
    <dbReference type="NCBI Taxonomy" id="1884261"/>
    <lineage>
        <taxon>Eukaryota</taxon>
        <taxon>Fungi</taxon>
        <taxon>Dikarya</taxon>
        <taxon>Basidiomycota</taxon>
        <taxon>Agaricomycotina</taxon>
        <taxon>Agaricomycetes</taxon>
        <taxon>Agaricomycetidae</taxon>
        <taxon>Agaricales</taxon>
        <taxon>Pleurotineae</taxon>
        <taxon>Pterulaceae</taxon>
        <taxon>Pterulicium</taxon>
    </lineage>
</organism>
<protein>
    <submittedName>
        <fullName evidence="8">Kinase-like domain-containing protein</fullName>
    </submittedName>
</protein>
<keyword evidence="3 4" id="KW-0067">ATP-binding</keyword>
<feature type="region of interest" description="Disordered" evidence="5">
    <location>
        <begin position="538"/>
        <end position="575"/>
    </location>
</feature>
<dbReference type="STRING" id="1884261.A0A5C3QAS4"/>
<feature type="domain" description="FHA" evidence="6">
    <location>
        <begin position="91"/>
        <end position="163"/>
    </location>
</feature>
<keyword evidence="8" id="KW-0418">Kinase</keyword>
<evidence type="ECO:0000259" key="6">
    <source>
        <dbReference type="PROSITE" id="PS50006"/>
    </source>
</evidence>
<dbReference type="PROSITE" id="PS00107">
    <property type="entry name" value="PROTEIN_KINASE_ATP"/>
    <property type="match status" value="1"/>
</dbReference>
<dbReference type="SUPFAM" id="SSF49879">
    <property type="entry name" value="SMAD/FHA domain"/>
    <property type="match status" value="1"/>
</dbReference>
<evidence type="ECO:0000259" key="7">
    <source>
        <dbReference type="PROSITE" id="PS50011"/>
    </source>
</evidence>
<dbReference type="InterPro" id="IPR000719">
    <property type="entry name" value="Prot_kinase_dom"/>
</dbReference>
<sequence>MTTPIATRPRRHDRDMPTVDLQNLTIEPPPNTLRRPFADVFDIEQAEFDAMPKESKDAFTKRHMFQHMWGYLQPDDPDHTNLQFTRPRKTFMLGRLNNNQSVQIAIPAQYISEHHVTIKFEGWDANLKRNIVKVTPLVEASIYLDRVKVAKGVETTLVDGMRFSFLSEAQQQSLPGLTIADKHNYVYRDCAPVNTFRKRDWFYDVTQHLGEGTFGLVSHATHKVTKQMFAIKHIAVRKKDENGKFCDKVSGIEMSLREITSFQAFSHPNIALMYEWYMESDGSIDLVLEWATGGDFDAHIARYWDGGMSEDAMRRIAFQVLEALAHLHRGGLAHRDIKPANILVMAGKYPIVKITDFGISKISATGQFKTECGTPGFEAPEVRAGAPYGVTVDSWSVGLTLYAGYNGGDIPWSNAAVKAGVHKTEPVDKHLKEKFEAKLSAHGYALMHNFLTINPLNRLSAAQALDHPWFAAPFVPLREGHKEWYEQEAARQARIKLPRKKREAIPFYHLPEVAPVPALDPAVPLPVFAGRGPSIPARPKGRFAAPDTSIDGGPRGRFATPRDTDNSIDGEPMDTDMDMGMDEDGDQQMTVVAPSQSTATPCTASPSKGKGPRTPQKKSTARVVSGTMAAAPAATPRKPRSTVARLVGGMPGAFPDTLEMGGPTSPPAKILTRAQAAKQKEEEGMSNSMRVLRGIKKIAEGA</sequence>
<feature type="compositionally biased region" description="Acidic residues" evidence="5">
    <location>
        <begin position="566"/>
        <end position="575"/>
    </location>
</feature>
<evidence type="ECO:0000256" key="5">
    <source>
        <dbReference type="SAM" id="MobiDB-lite"/>
    </source>
</evidence>
<evidence type="ECO:0000256" key="2">
    <source>
        <dbReference type="ARBA" id="ARBA00022741"/>
    </source>
</evidence>
<feature type="binding site" evidence="4">
    <location>
        <position position="238"/>
    </location>
    <ligand>
        <name>ATP</name>
        <dbReference type="ChEBI" id="CHEBI:30616"/>
    </ligand>
</feature>
<dbReference type="GO" id="GO:0035556">
    <property type="term" value="P:intracellular signal transduction"/>
    <property type="evidence" value="ECO:0007669"/>
    <property type="project" value="TreeGrafter"/>
</dbReference>
<dbReference type="GO" id="GO:0005524">
    <property type="term" value="F:ATP binding"/>
    <property type="evidence" value="ECO:0007669"/>
    <property type="project" value="UniProtKB-UniRule"/>
</dbReference>
<feature type="region of interest" description="Disordered" evidence="5">
    <location>
        <begin position="678"/>
        <end position="702"/>
    </location>
</feature>
<evidence type="ECO:0000313" key="9">
    <source>
        <dbReference type="Proteomes" id="UP000305067"/>
    </source>
</evidence>
<feature type="domain" description="Protein kinase" evidence="7">
    <location>
        <begin position="203"/>
        <end position="470"/>
    </location>
</feature>
<dbReference type="Gene3D" id="2.60.200.20">
    <property type="match status" value="1"/>
</dbReference>
<keyword evidence="9" id="KW-1185">Reference proteome</keyword>
<evidence type="ECO:0000256" key="4">
    <source>
        <dbReference type="PROSITE-ProRule" id="PRU10141"/>
    </source>
</evidence>
<dbReference type="PANTHER" id="PTHR24346:SF30">
    <property type="entry name" value="MATERNAL EMBRYONIC LEUCINE ZIPPER KINASE"/>
    <property type="match status" value="1"/>
</dbReference>
<feature type="compositionally biased region" description="Polar residues" evidence="5">
    <location>
        <begin position="593"/>
        <end position="606"/>
    </location>
</feature>
<dbReference type="InterPro" id="IPR011009">
    <property type="entry name" value="Kinase-like_dom_sf"/>
</dbReference>
<dbReference type="PROSITE" id="PS50011">
    <property type="entry name" value="PROTEIN_KINASE_DOM"/>
    <property type="match status" value="1"/>
</dbReference>